<dbReference type="EMBL" id="AGNL01002983">
    <property type="protein sequence ID" value="EJK75351.1"/>
    <property type="molecule type" value="Genomic_DNA"/>
</dbReference>
<dbReference type="Proteomes" id="UP000266841">
    <property type="component" value="Unassembled WGS sequence"/>
</dbReference>
<evidence type="ECO:0000313" key="4">
    <source>
        <dbReference type="Proteomes" id="UP000266841"/>
    </source>
</evidence>
<feature type="transmembrane region" description="Helical" evidence="2">
    <location>
        <begin position="7"/>
        <end position="27"/>
    </location>
</feature>
<evidence type="ECO:0000313" key="3">
    <source>
        <dbReference type="EMBL" id="EJK75351.1"/>
    </source>
</evidence>
<name>K0TLJ2_THAOC</name>
<proteinExistence type="predicted"/>
<sequence>MEGCYANAYICVLVMTFVAFVASFVMHTADYVDEFEREWDMKIVLPVYHAALSALTLAILIVAISEIRRRRKGKKDNETEDAEAGVGESNPVAEEATGTE</sequence>
<comment type="caution">
    <text evidence="3">The sequence shown here is derived from an EMBL/GenBank/DDBJ whole genome shotgun (WGS) entry which is preliminary data.</text>
</comment>
<keyword evidence="2" id="KW-0812">Transmembrane</keyword>
<protein>
    <submittedName>
        <fullName evidence="3">Uncharacterized protein</fullName>
    </submittedName>
</protein>
<keyword evidence="2" id="KW-1133">Transmembrane helix</keyword>
<dbReference type="AlphaFoldDB" id="K0TLJ2"/>
<keyword evidence="4" id="KW-1185">Reference proteome</keyword>
<accession>K0TLJ2</accession>
<feature type="region of interest" description="Disordered" evidence="1">
    <location>
        <begin position="69"/>
        <end position="100"/>
    </location>
</feature>
<feature type="transmembrane region" description="Helical" evidence="2">
    <location>
        <begin position="47"/>
        <end position="65"/>
    </location>
</feature>
<organism evidence="3 4">
    <name type="scientific">Thalassiosira oceanica</name>
    <name type="common">Marine diatom</name>
    <dbReference type="NCBI Taxonomy" id="159749"/>
    <lineage>
        <taxon>Eukaryota</taxon>
        <taxon>Sar</taxon>
        <taxon>Stramenopiles</taxon>
        <taxon>Ochrophyta</taxon>
        <taxon>Bacillariophyta</taxon>
        <taxon>Coscinodiscophyceae</taxon>
        <taxon>Thalassiosirophycidae</taxon>
        <taxon>Thalassiosirales</taxon>
        <taxon>Thalassiosiraceae</taxon>
        <taxon>Thalassiosira</taxon>
    </lineage>
</organism>
<feature type="non-terminal residue" evidence="3">
    <location>
        <position position="100"/>
    </location>
</feature>
<evidence type="ECO:0000256" key="1">
    <source>
        <dbReference type="SAM" id="MobiDB-lite"/>
    </source>
</evidence>
<gene>
    <name evidence="3" type="ORF">THAOC_02926</name>
</gene>
<evidence type="ECO:0000256" key="2">
    <source>
        <dbReference type="SAM" id="Phobius"/>
    </source>
</evidence>
<reference evidence="3 4" key="1">
    <citation type="journal article" date="2012" name="Genome Biol.">
        <title>Genome and low-iron response of an oceanic diatom adapted to chronic iron limitation.</title>
        <authorList>
            <person name="Lommer M."/>
            <person name="Specht M."/>
            <person name="Roy A.S."/>
            <person name="Kraemer L."/>
            <person name="Andreson R."/>
            <person name="Gutowska M.A."/>
            <person name="Wolf J."/>
            <person name="Bergner S.V."/>
            <person name="Schilhabel M.B."/>
            <person name="Klostermeier U.C."/>
            <person name="Beiko R.G."/>
            <person name="Rosenstiel P."/>
            <person name="Hippler M."/>
            <person name="Laroche J."/>
        </authorList>
    </citation>
    <scope>NUCLEOTIDE SEQUENCE [LARGE SCALE GENOMIC DNA]</scope>
    <source>
        <strain evidence="3 4">CCMP1005</strain>
    </source>
</reference>
<keyword evidence="2" id="KW-0472">Membrane</keyword>